<feature type="transmembrane region" description="Helical" evidence="13">
    <location>
        <begin position="46"/>
        <end position="67"/>
    </location>
</feature>
<dbReference type="CDD" id="cd03505">
    <property type="entry name" value="Delta9-FADS-like"/>
    <property type="match status" value="1"/>
</dbReference>
<protein>
    <submittedName>
        <fullName evidence="15">Fatty acid desaturase</fullName>
    </submittedName>
</protein>
<evidence type="ECO:0000256" key="13">
    <source>
        <dbReference type="SAM" id="Phobius"/>
    </source>
</evidence>
<gene>
    <name evidence="15" type="ORF">HYX28_07475</name>
</gene>
<dbReference type="PANTHER" id="PTHR11351:SF31">
    <property type="entry name" value="DESATURASE 1, ISOFORM A-RELATED"/>
    <property type="match status" value="1"/>
</dbReference>
<keyword evidence="8" id="KW-0408">Iron</keyword>
<comment type="subcellular location">
    <subcellularLocation>
        <location evidence="1">Membrane</location>
        <topology evidence="1">Multi-pass membrane protein</topology>
    </subcellularLocation>
</comment>
<evidence type="ECO:0000313" key="16">
    <source>
        <dbReference type="Proteomes" id="UP000779809"/>
    </source>
</evidence>
<dbReference type="GO" id="GO:0006633">
    <property type="term" value="P:fatty acid biosynthetic process"/>
    <property type="evidence" value="ECO:0007669"/>
    <property type="project" value="UniProtKB-KW"/>
</dbReference>
<keyword evidence="3" id="KW-0444">Lipid biosynthesis</keyword>
<evidence type="ECO:0000256" key="1">
    <source>
        <dbReference type="ARBA" id="ARBA00004141"/>
    </source>
</evidence>
<evidence type="ECO:0000256" key="8">
    <source>
        <dbReference type="ARBA" id="ARBA00023004"/>
    </source>
</evidence>
<keyword evidence="6 13" id="KW-1133">Transmembrane helix</keyword>
<dbReference type="Pfam" id="PF00487">
    <property type="entry name" value="FA_desaturase"/>
    <property type="match status" value="1"/>
</dbReference>
<name>A0A932A8U4_9BACT</name>
<evidence type="ECO:0000256" key="2">
    <source>
        <dbReference type="ARBA" id="ARBA00008749"/>
    </source>
</evidence>
<feature type="transmembrane region" description="Helical" evidence="13">
    <location>
        <begin position="164"/>
        <end position="188"/>
    </location>
</feature>
<dbReference type="InterPro" id="IPR005804">
    <property type="entry name" value="FA_desaturase_dom"/>
</dbReference>
<dbReference type="PANTHER" id="PTHR11351">
    <property type="entry name" value="ACYL-COA DESATURASE"/>
    <property type="match status" value="1"/>
</dbReference>
<keyword evidence="5" id="KW-0276">Fatty acid metabolism</keyword>
<evidence type="ECO:0000256" key="3">
    <source>
        <dbReference type="ARBA" id="ARBA00022516"/>
    </source>
</evidence>
<evidence type="ECO:0000256" key="7">
    <source>
        <dbReference type="ARBA" id="ARBA00023002"/>
    </source>
</evidence>
<reference evidence="15" key="1">
    <citation type="submission" date="2020-07" db="EMBL/GenBank/DDBJ databases">
        <title>Huge and variable diversity of episymbiotic CPR bacteria and DPANN archaea in groundwater ecosystems.</title>
        <authorList>
            <person name="He C.Y."/>
            <person name="Keren R."/>
            <person name="Whittaker M."/>
            <person name="Farag I.F."/>
            <person name="Doudna J."/>
            <person name="Cate J.H.D."/>
            <person name="Banfield J.F."/>
        </authorList>
    </citation>
    <scope>NUCLEOTIDE SEQUENCE</scope>
    <source>
        <strain evidence="15">NC_groundwater_580_Pr5_B-0.1um_64_19</strain>
    </source>
</reference>
<feature type="compositionally biased region" description="Basic and acidic residues" evidence="12">
    <location>
        <begin position="288"/>
        <end position="302"/>
    </location>
</feature>
<keyword evidence="4 13" id="KW-0812">Transmembrane</keyword>
<dbReference type="Proteomes" id="UP000779809">
    <property type="component" value="Unassembled WGS sequence"/>
</dbReference>
<evidence type="ECO:0000256" key="5">
    <source>
        <dbReference type="ARBA" id="ARBA00022832"/>
    </source>
</evidence>
<evidence type="ECO:0000256" key="4">
    <source>
        <dbReference type="ARBA" id="ARBA00022692"/>
    </source>
</evidence>
<feature type="region of interest" description="Disordered" evidence="12">
    <location>
        <begin position="287"/>
        <end position="311"/>
    </location>
</feature>
<dbReference type="EMBL" id="JACPNR010000009">
    <property type="protein sequence ID" value="MBI2678607.1"/>
    <property type="molecule type" value="Genomic_DNA"/>
</dbReference>
<keyword evidence="9" id="KW-0443">Lipid metabolism</keyword>
<evidence type="ECO:0000256" key="10">
    <source>
        <dbReference type="ARBA" id="ARBA00023136"/>
    </source>
</evidence>
<keyword evidence="11" id="KW-0275">Fatty acid biosynthesis</keyword>
<dbReference type="GO" id="GO:0016717">
    <property type="term" value="F:oxidoreductase activity, acting on paired donors, with oxidation of a pair of donors resulting in the reduction of molecular oxygen to two molecules of water"/>
    <property type="evidence" value="ECO:0007669"/>
    <property type="project" value="InterPro"/>
</dbReference>
<dbReference type="GO" id="GO:0016020">
    <property type="term" value="C:membrane"/>
    <property type="evidence" value="ECO:0007669"/>
    <property type="project" value="UniProtKB-SubCell"/>
</dbReference>
<accession>A0A932A8U4</accession>
<comment type="similarity">
    <text evidence="2">Belongs to the fatty acid desaturase type 2 family.</text>
</comment>
<comment type="caution">
    <text evidence="15">The sequence shown here is derived from an EMBL/GenBank/DDBJ whole genome shotgun (WGS) entry which is preliminary data.</text>
</comment>
<evidence type="ECO:0000256" key="6">
    <source>
        <dbReference type="ARBA" id="ARBA00022989"/>
    </source>
</evidence>
<evidence type="ECO:0000259" key="14">
    <source>
        <dbReference type="Pfam" id="PF00487"/>
    </source>
</evidence>
<keyword evidence="10 13" id="KW-0472">Membrane</keyword>
<sequence>MQEQVLDGSDFVRDKSKVAWITAIFMTLFHLGAIAALFFFSWKNVAVAVALLWVSGGWGIGMGYHRLLTHRGFKSPRWLEYFLTICGTLALEGGPLFWVATHRIHHRNSDQPGDPHSPRDGAWWSHMGWILVGESMHSDTTRLARYAPDLAKDDFYMWLTKWHWVPQVLLGLTLLAFGGWTMVLWGIFFRVTIGLHFTWLVNSATHMWGSRRYQTKDDSRNLWWVAMVSWGEGWHNNHHANPTSARHGLAWYELDINYMMIRLLELTGLAKKVKVVKLPSKLVTAPAHEAEQHAEHQEEHQEAAGVAAYGD</sequence>
<organism evidence="15 16">
    <name type="scientific">Candidatus Korobacter versatilis</name>
    <dbReference type="NCBI Taxonomy" id="658062"/>
    <lineage>
        <taxon>Bacteria</taxon>
        <taxon>Pseudomonadati</taxon>
        <taxon>Acidobacteriota</taxon>
        <taxon>Terriglobia</taxon>
        <taxon>Terriglobales</taxon>
        <taxon>Candidatus Korobacteraceae</taxon>
        <taxon>Candidatus Korobacter</taxon>
    </lineage>
</organism>
<feature type="transmembrane region" description="Helical" evidence="13">
    <location>
        <begin position="18"/>
        <end position="40"/>
    </location>
</feature>
<evidence type="ECO:0000256" key="12">
    <source>
        <dbReference type="SAM" id="MobiDB-lite"/>
    </source>
</evidence>
<evidence type="ECO:0000313" key="15">
    <source>
        <dbReference type="EMBL" id="MBI2678607.1"/>
    </source>
</evidence>
<dbReference type="PRINTS" id="PR00075">
    <property type="entry name" value="FACDDSATRASE"/>
</dbReference>
<dbReference type="AlphaFoldDB" id="A0A932A8U4"/>
<feature type="domain" description="Fatty acid desaturase" evidence="14">
    <location>
        <begin position="42"/>
        <end position="255"/>
    </location>
</feature>
<dbReference type="InterPro" id="IPR015876">
    <property type="entry name" value="Acyl-CoA_DS"/>
</dbReference>
<evidence type="ECO:0000256" key="9">
    <source>
        <dbReference type="ARBA" id="ARBA00023098"/>
    </source>
</evidence>
<proteinExistence type="inferred from homology"/>
<evidence type="ECO:0000256" key="11">
    <source>
        <dbReference type="ARBA" id="ARBA00023160"/>
    </source>
</evidence>
<keyword evidence="7" id="KW-0560">Oxidoreductase</keyword>
<feature type="transmembrane region" description="Helical" evidence="13">
    <location>
        <begin position="79"/>
        <end position="100"/>
    </location>
</feature>